<evidence type="ECO:0000256" key="1">
    <source>
        <dbReference type="SAM" id="SignalP"/>
    </source>
</evidence>
<protein>
    <submittedName>
        <fullName evidence="2">Uncharacterized protein</fullName>
    </submittedName>
</protein>
<evidence type="ECO:0000313" key="2">
    <source>
        <dbReference type="EMBL" id="MED4129719.1"/>
    </source>
</evidence>
<dbReference type="Proteomes" id="UP001341820">
    <property type="component" value="Unassembled WGS sequence"/>
</dbReference>
<organism evidence="2 3">
    <name type="scientific">Shouchella miscanthi</name>
    <dbReference type="NCBI Taxonomy" id="2598861"/>
    <lineage>
        <taxon>Bacteria</taxon>
        <taxon>Bacillati</taxon>
        <taxon>Bacillota</taxon>
        <taxon>Bacilli</taxon>
        <taxon>Bacillales</taxon>
        <taxon>Bacillaceae</taxon>
        <taxon>Shouchella</taxon>
    </lineage>
</organism>
<proteinExistence type="predicted"/>
<keyword evidence="1" id="KW-0732">Signal</keyword>
<comment type="caution">
    <text evidence="2">The sequence shown here is derived from an EMBL/GenBank/DDBJ whole genome shotgun (WGS) entry which is preliminary data.</text>
</comment>
<feature type="signal peptide" evidence="1">
    <location>
        <begin position="1"/>
        <end position="21"/>
    </location>
</feature>
<gene>
    <name evidence="2" type="ORF">P5F74_16405</name>
</gene>
<accession>A0ABU6NNG0</accession>
<dbReference type="EMBL" id="JAROAS010000040">
    <property type="protein sequence ID" value="MED4129719.1"/>
    <property type="molecule type" value="Genomic_DNA"/>
</dbReference>
<name>A0ABU6NNG0_9BACI</name>
<sequence>MKKYLIALFTITLLTVTPVSMDISANSSDNSTLDTKSKTDLG</sequence>
<reference evidence="2 3" key="1">
    <citation type="submission" date="2023-03" db="EMBL/GenBank/DDBJ databases">
        <title>Bacillus Genome Sequencing.</title>
        <authorList>
            <person name="Dunlap C."/>
        </authorList>
    </citation>
    <scope>NUCLEOTIDE SEQUENCE [LARGE SCALE GENOMIC DNA]</scope>
    <source>
        <strain evidence="2 3">B-4107</strain>
    </source>
</reference>
<feature type="chain" id="PRO_5045568874" evidence="1">
    <location>
        <begin position="22"/>
        <end position="42"/>
    </location>
</feature>
<dbReference type="RefSeq" id="WP_281284322.1">
    <property type="nucleotide sequence ID" value="NZ_CP042163.1"/>
</dbReference>
<evidence type="ECO:0000313" key="3">
    <source>
        <dbReference type="Proteomes" id="UP001341820"/>
    </source>
</evidence>
<keyword evidence="3" id="KW-1185">Reference proteome</keyword>